<protein>
    <submittedName>
        <fullName evidence="1">Uncharacterized protein</fullName>
    </submittedName>
</protein>
<dbReference type="AlphaFoldDB" id="K1DU06"/>
<reference evidence="1 2" key="1">
    <citation type="journal article" date="2012" name="J. Bacteriol.">
        <title>Genome Sequence of Janibacter hoylei MTCC8307, Isolated from the Stratospheric Air.</title>
        <authorList>
            <person name="Pawar S.P."/>
            <person name="Dhotre D.P."/>
            <person name="Shetty S.A."/>
            <person name="Chowdhury S.P."/>
            <person name="Chaudhari B.L."/>
            <person name="Shouche Y.S."/>
        </authorList>
    </citation>
    <scope>NUCLEOTIDE SEQUENCE [LARGE SCALE GENOMIC DNA]</scope>
    <source>
        <strain evidence="1 2">PVAS-1</strain>
    </source>
</reference>
<organism evidence="1 2">
    <name type="scientific">Janibacter hoylei PVAS-1</name>
    <dbReference type="NCBI Taxonomy" id="1210046"/>
    <lineage>
        <taxon>Bacteria</taxon>
        <taxon>Bacillati</taxon>
        <taxon>Actinomycetota</taxon>
        <taxon>Actinomycetes</taxon>
        <taxon>Micrococcales</taxon>
        <taxon>Intrasporangiaceae</taxon>
        <taxon>Janibacter</taxon>
    </lineage>
</organism>
<dbReference type="Proteomes" id="UP000004474">
    <property type="component" value="Unassembled WGS sequence"/>
</dbReference>
<name>K1DU06_9MICO</name>
<gene>
    <name evidence="1" type="ORF">B277_15364</name>
</gene>
<sequence length="75" mass="7909">MDECLMPCCSATTANCGPASPVLPRTRSTPIAEVAVMTSMACTWLRASRPIRSPGPKPISVRIVEIFSELASSSA</sequence>
<proteinExistence type="predicted"/>
<dbReference type="PATRIC" id="fig|1210046.3.peg.2951"/>
<accession>K1DU06</accession>
<evidence type="ECO:0000313" key="2">
    <source>
        <dbReference type="Proteomes" id="UP000004474"/>
    </source>
</evidence>
<comment type="caution">
    <text evidence="1">The sequence shown here is derived from an EMBL/GenBank/DDBJ whole genome shotgun (WGS) entry which is preliminary data.</text>
</comment>
<evidence type="ECO:0000313" key="1">
    <source>
        <dbReference type="EMBL" id="EKA59985.1"/>
    </source>
</evidence>
<dbReference type="EMBL" id="ALWX01000087">
    <property type="protein sequence ID" value="EKA59985.1"/>
    <property type="molecule type" value="Genomic_DNA"/>
</dbReference>